<dbReference type="Pfam" id="PF00248">
    <property type="entry name" value="Aldo_ket_red"/>
    <property type="match status" value="1"/>
</dbReference>
<dbReference type="InterPro" id="IPR036812">
    <property type="entry name" value="NAD(P)_OxRdtase_dom_sf"/>
</dbReference>
<dbReference type="AlphaFoldDB" id="A0A1L8TPH2"/>
<feature type="domain" description="NADP-dependent oxidoreductase" evidence="1">
    <location>
        <begin position="2"/>
        <end position="47"/>
    </location>
</feature>
<evidence type="ECO:0000313" key="3">
    <source>
        <dbReference type="Proteomes" id="UP000182077"/>
    </source>
</evidence>
<accession>A0A1L8TPH2</accession>
<protein>
    <recommendedName>
        <fullName evidence="1">NADP-dependent oxidoreductase domain-containing protein</fullName>
    </recommendedName>
</protein>
<keyword evidence="3" id="KW-1185">Reference proteome</keyword>
<evidence type="ECO:0000259" key="1">
    <source>
        <dbReference type="Pfam" id="PF00248"/>
    </source>
</evidence>
<comment type="caution">
    <text evidence="2">The sequence shown here is derived from an EMBL/GenBank/DDBJ whole genome shotgun (WGS) entry which is preliminary data.</text>
</comment>
<organism evidence="2 3">
    <name type="scientific">Enterococcus hermanniensis</name>
    <dbReference type="NCBI Taxonomy" id="249189"/>
    <lineage>
        <taxon>Bacteria</taxon>
        <taxon>Bacillati</taxon>
        <taxon>Bacillota</taxon>
        <taxon>Bacilli</taxon>
        <taxon>Lactobacillales</taxon>
        <taxon>Enterococcaceae</taxon>
        <taxon>Enterococcus</taxon>
    </lineage>
</organism>
<evidence type="ECO:0000313" key="2">
    <source>
        <dbReference type="EMBL" id="OJG45974.1"/>
    </source>
</evidence>
<name>A0A1L8TPH2_9ENTE</name>
<dbReference type="Gene3D" id="3.20.20.100">
    <property type="entry name" value="NADP-dependent oxidoreductase domain"/>
    <property type="match status" value="1"/>
</dbReference>
<proteinExistence type="predicted"/>
<reference evidence="2 3" key="1">
    <citation type="submission" date="2014-12" db="EMBL/GenBank/DDBJ databases">
        <title>Draft genome sequences of 29 type strains of Enterococci.</title>
        <authorList>
            <person name="Zhong Z."/>
            <person name="Sun Z."/>
            <person name="Liu W."/>
            <person name="Zhang W."/>
            <person name="Zhang H."/>
        </authorList>
    </citation>
    <scope>NUCLEOTIDE SEQUENCE [LARGE SCALE GENOMIC DNA]</scope>
    <source>
        <strain evidence="2 3">DSM 17122</strain>
    </source>
</reference>
<dbReference type="Proteomes" id="UP000182077">
    <property type="component" value="Unassembled WGS sequence"/>
</dbReference>
<gene>
    <name evidence="2" type="ORF">RV04_GL001740</name>
</gene>
<sequence>MVLAWYLTHPLIDIVIPGAKRPEQVAANAQSADIHLSKSDFDRIDQLFK</sequence>
<dbReference type="InterPro" id="IPR023210">
    <property type="entry name" value="NADP_OxRdtase_dom"/>
</dbReference>
<dbReference type="STRING" id="249189.RV04_GL001740"/>
<dbReference type="SUPFAM" id="SSF51430">
    <property type="entry name" value="NAD(P)-linked oxidoreductase"/>
    <property type="match status" value="1"/>
</dbReference>
<dbReference type="EMBL" id="JXKQ01000004">
    <property type="protein sequence ID" value="OJG45974.1"/>
    <property type="molecule type" value="Genomic_DNA"/>
</dbReference>